<evidence type="ECO:0000313" key="1">
    <source>
        <dbReference type="EMBL" id="CAH8249643.1"/>
    </source>
</evidence>
<name>A0ABM9GBW4_9BACL</name>
<gene>
    <name evidence="1" type="ORF">WJ0W_006828</name>
</gene>
<sequence>MKPLYCDYFFWNHRIDHSYLDAIVPKHYLLAGNVPPKVTEKPNSYAGGWNVGVSVYRHLKWMEIAEEQRKRFKEAAQDDTMIEVGSQPVRRSTNVADDKLLRSLSDVSELDKLPCLTRIIASRPDEPHQIRNF</sequence>
<dbReference type="RefSeq" id="WP_213429616.1">
    <property type="nucleotide sequence ID" value="NZ_AP031286.1"/>
</dbReference>
<organism evidence="1 2">
    <name type="scientific">Paenibacillus melissococcoides</name>
    <dbReference type="NCBI Taxonomy" id="2912268"/>
    <lineage>
        <taxon>Bacteria</taxon>
        <taxon>Bacillati</taxon>
        <taxon>Bacillota</taxon>
        <taxon>Bacilli</taxon>
        <taxon>Bacillales</taxon>
        <taxon>Paenibacillaceae</taxon>
        <taxon>Paenibacillus</taxon>
    </lineage>
</organism>
<protein>
    <submittedName>
        <fullName evidence="1">Uncharacterized protein</fullName>
    </submittedName>
</protein>
<proteinExistence type="predicted"/>
<accession>A0ABM9GBW4</accession>
<keyword evidence="2" id="KW-1185">Reference proteome</keyword>
<dbReference type="Proteomes" id="UP001154322">
    <property type="component" value="Unassembled WGS sequence"/>
</dbReference>
<comment type="caution">
    <text evidence="1">The sequence shown here is derived from an EMBL/GenBank/DDBJ whole genome shotgun (WGS) entry which is preliminary data.</text>
</comment>
<evidence type="ECO:0000313" key="2">
    <source>
        <dbReference type="Proteomes" id="UP001154322"/>
    </source>
</evidence>
<dbReference type="EMBL" id="CALYLO010000018">
    <property type="protein sequence ID" value="CAH8249643.1"/>
    <property type="molecule type" value="Genomic_DNA"/>
</dbReference>
<reference evidence="1" key="1">
    <citation type="submission" date="2022-06" db="EMBL/GenBank/DDBJ databases">
        <authorList>
            <person name="Dietemann V."/>
            <person name="Ory F."/>
            <person name="Dainat B."/>
            <person name="Oberhansli S."/>
        </authorList>
    </citation>
    <scope>NUCLEOTIDE SEQUENCE</scope>
    <source>
        <strain evidence="1">Ena-SAMPLE-TAB-26-04-2022-14:26:32:270-5432</strain>
    </source>
</reference>